<comment type="function">
    <text evidence="3">Required for rescue of stalled ribosomes mediated by trans-translation. Binds to transfer-messenger RNA (tmRNA), required for stable association of tmRNA with ribosomes. tmRNA and SmpB together mimic tRNA shape, replacing the anticodon stem-loop with SmpB. tmRNA is encoded by the ssrA gene; the 2 termini fold to resemble tRNA(Ala) and it encodes a 'tag peptide', a short internal open reading frame. During trans-translation Ala-aminoacylated tmRNA acts like a tRNA, entering the A-site of stalled ribosomes, displacing the stalled mRNA. The ribosome then switches to translate the ORF on the tmRNA; the nascent peptide is terminated with the 'tag peptide' encoded by the tmRNA and targeted for degradation. The ribosome is freed to recommence translation, which seems to be the essential function of trans-translation.</text>
</comment>
<dbReference type="RefSeq" id="WP_236864522.1">
    <property type="nucleotide sequence ID" value="NZ_AP025225.1"/>
</dbReference>
<dbReference type="NCBIfam" id="TIGR00086">
    <property type="entry name" value="smpB"/>
    <property type="match status" value="1"/>
</dbReference>
<dbReference type="PANTHER" id="PTHR30308">
    <property type="entry name" value="TMRNA-BINDING COMPONENT OF TRANS-TRANSLATION TAGGING COMPLEX"/>
    <property type="match status" value="1"/>
</dbReference>
<keyword evidence="2 3" id="KW-0694">RNA-binding</keyword>
<evidence type="ECO:0000313" key="5">
    <source>
        <dbReference type="Proteomes" id="UP001320209"/>
    </source>
</evidence>
<dbReference type="Proteomes" id="UP001320209">
    <property type="component" value="Chromosome"/>
</dbReference>
<dbReference type="InterPro" id="IPR000037">
    <property type="entry name" value="SsrA-bd_prot"/>
</dbReference>
<name>A0ABN6L342_9PROT</name>
<dbReference type="HAMAP" id="MF_00023">
    <property type="entry name" value="SmpB"/>
    <property type="match status" value="1"/>
</dbReference>
<dbReference type="EMBL" id="AP025225">
    <property type="protein sequence ID" value="BDB96281.1"/>
    <property type="molecule type" value="Genomic_DNA"/>
</dbReference>
<dbReference type="Gene3D" id="2.40.280.10">
    <property type="match status" value="1"/>
</dbReference>
<dbReference type="Pfam" id="PF01668">
    <property type="entry name" value="SmpB"/>
    <property type="match status" value="1"/>
</dbReference>
<dbReference type="SUPFAM" id="SSF74982">
    <property type="entry name" value="Small protein B (SmpB)"/>
    <property type="match status" value="1"/>
</dbReference>
<dbReference type="CDD" id="cd09294">
    <property type="entry name" value="SmpB"/>
    <property type="match status" value="1"/>
</dbReference>
<dbReference type="InterPro" id="IPR023620">
    <property type="entry name" value="SmpB"/>
</dbReference>
<sequence length="152" mass="17587">MKVLSHNRKARYDYDIHHSLEAGIVLIGSEAKSLRSNRASLDDSFVIVSDGELFLHNAHIAEYAPAKIFGHQPKRQRKLLLHKREIKKIIGQMSKKGMTVVPTKIYINDKGKIKIEIAVASGRNKIDKREAIKERDWKRQKQGLFKVYQREK</sequence>
<evidence type="ECO:0000256" key="1">
    <source>
        <dbReference type="ARBA" id="ARBA00022490"/>
    </source>
</evidence>
<comment type="subcellular location">
    <subcellularLocation>
        <location evidence="3">Cytoplasm</location>
    </subcellularLocation>
    <text evidence="3">The tmRNA-SmpB complex associates with stalled 70S ribosomes.</text>
</comment>
<gene>
    <name evidence="3 4" type="primary">smpB</name>
    <name evidence="4" type="ORF">HYD_4140</name>
</gene>
<proteinExistence type="inferred from homology"/>
<protein>
    <recommendedName>
        <fullName evidence="3">SsrA-binding protein</fullName>
    </recommendedName>
    <alternativeName>
        <fullName evidence="3">Small protein B</fullName>
    </alternativeName>
</protein>
<evidence type="ECO:0000313" key="4">
    <source>
        <dbReference type="EMBL" id="BDB96281.1"/>
    </source>
</evidence>
<comment type="similarity">
    <text evidence="3">Belongs to the SmpB family.</text>
</comment>
<dbReference type="NCBIfam" id="NF003843">
    <property type="entry name" value="PRK05422.1"/>
    <property type="match status" value="1"/>
</dbReference>
<keyword evidence="5" id="KW-1185">Reference proteome</keyword>
<accession>A0ABN6L342</accession>
<keyword evidence="1 3" id="KW-0963">Cytoplasm</keyword>
<reference evidence="4" key="1">
    <citation type="submission" date="2021-10" db="EMBL/GenBank/DDBJ databases">
        <title>Genome Sequence of The Candidatus Hydrogeosomobacter endosymbioticus, an Intracellular Bacterial Symbiont of the Anaerobic Ciliate GW7.</title>
        <authorList>
            <person name="Shiohama Y."/>
            <person name="Shinzato N."/>
        </authorList>
    </citation>
    <scope>NUCLEOTIDE SEQUENCE [LARGE SCALE GENOMIC DNA]</scope>
    <source>
        <strain evidence="4">200920</strain>
    </source>
</reference>
<evidence type="ECO:0000256" key="2">
    <source>
        <dbReference type="ARBA" id="ARBA00022884"/>
    </source>
</evidence>
<evidence type="ECO:0000256" key="3">
    <source>
        <dbReference type="HAMAP-Rule" id="MF_00023"/>
    </source>
</evidence>
<organism evidence="4 5">
    <name type="scientific">Candidatus Hydrogenosomobacter endosymbioticus</name>
    <dbReference type="NCBI Taxonomy" id="2558174"/>
    <lineage>
        <taxon>Bacteria</taxon>
        <taxon>Pseudomonadati</taxon>
        <taxon>Pseudomonadota</taxon>
        <taxon>Alphaproteobacteria</taxon>
        <taxon>Holosporales</taxon>
        <taxon>Holosporaceae</taxon>
        <taxon>Candidatus Hydrogenosomobacter</taxon>
    </lineage>
</organism>
<dbReference type="PANTHER" id="PTHR30308:SF2">
    <property type="entry name" value="SSRA-BINDING PROTEIN"/>
    <property type="match status" value="1"/>
</dbReference>